<dbReference type="InterPro" id="IPR000073">
    <property type="entry name" value="AB_hydrolase_1"/>
</dbReference>
<evidence type="ECO:0000259" key="1">
    <source>
        <dbReference type="Pfam" id="PF00561"/>
    </source>
</evidence>
<accession>A0A1I1DL74</accession>
<dbReference type="AlphaFoldDB" id="A0A1I1DL74"/>
<name>A0A1I1DL74_9BACT</name>
<evidence type="ECO:0000313" key="2">
    <source>
        <dbReference type="EMBL" id="SFB75641.1"/>
    </source>
</evidence>
<evidence type="ECO:0000313" key="3">
    <source>
        <dbReference type="Proteomes" id="UP000199514"/>
    </source>
</evidence>
<dbReference type="Proteomes" id="UP000199514">
    <property type="component" value="Unassembled WGS sequence"/>
</dbReference>
<feature type="domain" description="AB hydrolase-1" evidence="1">
    <location>
        <begin position="58"/>
        <end position="213"/>
    </location>
</feature>
<proteinExistence type="predicted"/>
<dbReference type="GO" id="GO:0016020">
    <property type="term" value="C:membrane"/>
    <property type="evidence" value="ECO:0007669"/>
    <property type="project" value="TreeGrafter"/>
</dbReference>
<dbReference type="PANTHER" id="PTHR43798">
    <property type="entry name" value="MONOACYLGLYCEROL LIPASE"/>
    <property type="match status" value="1"/>
</dbReference>
<protein>
    <submittedName>
        <fullName evidence="2">Pimeloyl-ACP methyl ester carboxylesterase</fullName>
    </submittedName>
</protein>
<dbReference type="Pfam" id="PF00561">
    <property type="entry name" value="Abhydrolase_1"/>
    <property type="match status" value="1"/>
</dbReference>
<dbReference type="SUPFAM" id="SSF53474">
    <property type="entry name" value="alpha/beta-Hydrolases"/>
    <property type="match status" value="1"/>
</dbReference>
<dbReference type="InterPro" id="IPR029058">
    <property type="entry name" value="AB_hydrolase_fold"/>
</dbReference>
<dbReference type="STRING" id="927664.SAMN05421780_101300"/>
<dbReference type="InterPro" id="IPR050266">
    <property type="entry name" value="AB_hydrolase_sf"/>
</dbReference>
<reference evidence="2 3" key="1">
    <citation type="submission" date="2016-10" db="EMBL/GenBank/DDBJ databases">
        <authorList>
            <person name="de Groot N.N."/>
        </authorList>
    </citation>
    <scope>NUCLEOTIDE SEQUENCE [LARGE SCALE GENOMIC DNA]</scope>
    <source>
        <strain evidence="2 3">DSM 6793</strain>
    </source>
</reference>
<keyword evidence="3" id="KW-1185">Reference proteome</keyword>
<dbReference type="PANTHER" id="PTHR43798:SF33">
    <property type="entry name" value="HYDROLASE, PUTATIVE (AFU_ORTHOLOGUE AFUA_2G14860)-RELATED"/>
    <property type="match status" value="1"/>
</dbReference>
<dbReference type="EMBL" id="FOLE01000001">
    <property type="protein sequence ID" value="SFB75641.1"/>
    <property type="molecule type" value="Genomic_DNA"/>
</dbReference>
<dbReference type="Gene3D" id="3.40.50.1820">
    <property type="entry name" value="alpha/beta hydrolase"/>
    <property type="match status" value="1"/>
</dbReference>
<gene>
    <name evidence="2" type="ORF">SAMN05421780_101300</name>
</gene>
<organism evidence="2 3">
    <name type="scientific">Flexibacter flexilis DSM 6793</name>
    <dbReference type="NCBI Taxonomy" id="927664"/>
    <lineage>
        <taxon>Bacteria</taxon>
        <taxon>Pseudomonadati</taxon>
        <taxon>Bacteroidota</taxon>
        <taxon>Cytophagia</taxon>
        <taxon>Cytophagales</taxon>
        <taxon>Flexibacteraceae</taxon>
        <taxon>Flexibacter</taxon>
    </lineage>
</organism>
<sequence>MVLNNLAAHLVARLCIGLNINSKIISFGSKFWGMNQITEINGVGLFVQHEAKPDTRYTLVFLHDSLGCAVLWRDFPQQLAQKTDCAYLVYDRQGYGQSAPFGAQPRQQDYMEKEADVLAALLEQLGIGNAVLFGHSDGGTIALLAAAKYPEIVVGVVTEGAHVFVEEITLKGIREAVESYQTTNLPEKLAKYHGSKTDGVFWAWAATWLSEMYRDWNIEHFLPKIQCPVLVIQGENDEFGTLAQVEAIVSQVSGQAEQLILPAVGHNPHKEAQAETIEVVAAFLQTF</sequence>